<evidence type="ECO:0000313" key="2">
    <source>
        <dbReference type="Proteomes" id="UP000192721"/>
    </source>
</evidence>
<sequence length="100" mass="11297">MTPSQAALQQAICTLSLIDTVFHRLGVRIACEDLSPAEAWAATCQTFQQLDLQQHLPTLIAELREIVEPQLVYDEHNMSTLDYRIEDLVRAYEKAQPPSS</sequence>
<name>A0A1W0CCD1_9NEIS</name>
<dbReference type="AlphaFoldDB" id="A0A1W0CCD1"/>
<comment type="caution">
    <text evidence="1">The sequence shown here is derived from an EMBL/GenBank/DDBJ whole genome shotgun (WGS) entry which is preliminary data.</text>
</comment>
<proteinExistence type="predicted"/>
<accession>A0A1W0CCD1</accession>
<evidence type="ECO:0000313" key="1">
    <source>
        <dbReference type="EMBL" id="OQS32371.1"/>
    </source>
</evidence>
<dbReference type="RefSeq" id="WP_081556960.1">
    <property type="nucleotide sequence ID" value="NZ_MUKV01000047.1"/>
</dbReference>
<gene>
    <name evidence="1" type="ORF">B0T45_21855</name>
</gene>
<organism evidence="1 2">
    <name type="scientific">Chromobacterium haemolyticum</name>
    <dbReference type="NCBI Taxonomy" id="394935"/>
    <lineage>
        <taxon>Bacteria</taxon>
        <taxon>Pseudomonadati</taxon>
        <taxon>Pseudomonadota</taxon>
        <taxon>Betaproteobacteria</taxon>
        <taxon>Neisseriales</taxon>
        <taxon>Chromobacteriaceae</taxon>
        <taxon>Chromobacterium</taxon>
    </lineage>
</organism>
<reference evidence="1 2" key="1">
    <citation type="submission" date="2017-02" db="EMBL/GenBank/DDBJ databases">
        <title>Chromobacterium haemolyticum H5244.</title>
        <authorList>
            <person name="Gulvik C.A."/>
        </authorList>
    </citation>
    <scope>NUCLEOTIDE SEQUENCE [LARGE SCALE GENOMIC DNA]</scope>
    <source>
        <strain evidence="1 2">H5244</strain>
    </source>
</reference>
<dbReference type="EMBL" id="MUKV01000047">
    <property type="protein sequence ID" value="OQS32371.1"/>
    <property type="molecule type" value="Genomic_DNA"/>
</dbReference>
<dbReference type="Proteomes" id="UP000192721">
    <property type="component" value="Unassembled WGS sequence"/>
</dbReference>
<protein>
    <submittedName>
        <fullName evidence="1">Uncharacterized protein</fullName>
    </submittedName>
</protein>